<dbReference type="Proteomes" id="UP000215914">
    <property type="component" value="Unassembled WGS sequence"/>
</dbReference>
<accession>A0A9K3JUV0</accession>
<organism evidence="2 3">
    <name type="scientific">Helianthus annuus</name>
    <name type="common">Common sunflower</name>
    <dbReference type="NCBI Taxonomy" id="4232"/>
    <lineage>
        <taxon>Eukaryota</taxon>
        <taxon>Viridiplantae</taxon>
        <taxon>Streptophyta</taxon>
        <taxon>Embryophyta</taxon>
        <taxon>Tracheophyta</taxon>
        <taxon>Spermatophyta</taxon>
        <taxon>Magnoliopsida</taxon>
        <taxon>eudicotyledons</taxon>
        <taxon>Gunneridae</taxon>
        <taxon>Pentapetalae</taxon>
        <taxon>asterids</taxon>
        <taxon>campanulids</taxon>
        <taxon>Asterales</taxon>
        <taxon>Asteraceae</taxon>
        <taxon>Asteroideae</taxon>
        <taxon>Heliantheae alliance</taxon>
        <taxon>Heliantheae</taxon>
        <taxon>Helianthus</taxon>
    </lineage>
</organism>
<evidence type="ECO:0000256" key="1">
    <source>
        <dbReference type="SAM" id="Phobius"/>
    </source>
</evidence>
<evidence type="ECO:0000313" key="2">
    <source>
        <dbReference type="EMBL" id="KAF5821850.1"/>
    </source>
</evidence>
<dbReference type="Gramene" id="mRNA:HanXRQr2_Chr01g0019691">
    <property type="protein sequence ID" value="CDS:HanXRQr2_Chr01g0019691.1"/>
    <property type="gene ID" value="HanXRQr2_Chr01g0019691"/>
</dbReference>
<keyword evidence="1" id="KW-0812">Transmembrane</keyword>
<keyword evidence="1" id="KW-1133">Transmembrane helix</keyword>
<sequence>MFNRRTSTTTILSLSIIMLVMMMMIKDCDGWLAACNGSTAAECLVVEVEEQEFMMDTEEHRRILGTSGPHLVYDPVLQRPGKGVCGINCAGRVTGGNGRTCSNTYARSC</sequence>
<comment type="caution">
    <text evidence="2">The sequence shown here is derived from an EMBL/GenBank/DDBJ whole genome shotgun (WGS) entry which is preliminary data.</text>
</comment>
<evidence type="ECO:0008006" key="4">
    <source>
        <dbReference type="Google" id="ProtNLM"/>
    </source>
</evidence>
<feature type="transmembrane region" description="Helical" evidence="1">
    <location>
        <begin position="7"/>
        <end position="25"/>
    </location>
</feature>
<keyword evidence="1" id="KW-0472">Membrane</keyword>
<name>A0A9K3JUV0_HELAN</name>
<proteinExistence type="predicted"/>
<dbReference type="AlphaFoldDB" id="A0A9K3JUV0"/>
<evidence type="ECO:0000313" key="3">
    <source>
        <dbReference type="Proteomes" id="UP000215914"/>
    </source>
</evidence>
<protein>
    <recommendedName>
        <fullName evidence="4">Rapid ALkalinization Factor</fullName>
    </recommendedName>
</protein>
<gene>
    <name evidence="2" type="ORF">HanXRQr2_Chr01g0019691</name>
</gene>
<reference evidence="2" key="2">
    <citation type="submission" date="2020-06" db="EMBL/GenBank/DDBJ databases">
        <title>Helianthus annuus Genome sequencing and assembly Release 2.</title>
        <authorList>
            <person name="Gouzy J."/>
            <person name="Langlade N."/>
            <person name="Munos S."/>
        </authorList>
    </citation>
    <scope>NUCLEOTIDE SEQUENCE</scope>
    <source>
        <tissue evidence="2">Leaves</tissue>
    </source>
</reference>
<keyword evidence="3" id="KW-1185">Reference proteome</keyword>
<reference evidence="2" key="1">
    <citation type="journal article" date="2017" name="Nature">
        <title>The sunflower genome provides insights into oil metabolism, flowering and Asterid evolution.</title>
        <authorList>
            <person name="Badouin H."/>
            <person name="Gouzy J."/>
            <person name="Grassa C.J."/>
            <person name="Murat F."/>
            <person name="Staton S.E."/>
            <person name="Cottret L."/>
            <person name="Lelandais-Briere C."/>
            <person name="Owens G.L."/>
            <person name="Carrere S."/>
            <person name="Mayjonade B."/>
            <person name="Legrand L."/>
            <person name="Gill N."/>
            <person name="Kane N.C."/>
            <person name="Bowers J.E."/>
            <person name="Hubner S."/>
            <person name="Bellec A."/>
            <person name="Berard A."/>
            <person name="Berges H."/>
            <person name="Blanchet N."/>
            <person name="Boniface M.C."/>
            <person name="Brunel D."/>
            <person name="Catrice O."/>
            <person name="Chaidir N."/>
            <person name="Claudel C."/>
            <person name="Donnadieu C."/>
            <person name="Faraut T."/>
            <person name="Fievet G."/>
            <person name="Helmstetter N."/>
            <person name="King M."/>
            <person name="Knapp S.J."/>
            <person name="Lai Z."/>
            <person name="Le Paslier M.C."/>
            <person name="Lippi Y."/>
            <person name="Lorenzon L."/>
            <person name="Mandel J.R."/>
            <person name="Marage G."/>
            <person name="Marchand G."/>
            <person name="Marquand E."/>
            <person name="Bret-Mestries E."/>
            <person name="Morien E."/>
            <person name="Nambeesan S."/>
            <person name="Nguyen T."/>
            <person name="Pegot-Espagnet P."/>
            <person name="Pouilly N."/>
            <person name="Raftis F."/>
            <person name="Sallet E."/>
            <person name="Schiex T."/>
            <person name="Thomas J."/>
            <person name="Vandecasteele C."/>
            <person name="Vares D."/>
            <person name="Vear F."/>
            <person name="Vautrin S."/>
            <person name="Crespi M."/>
            <person name="Mangin B."/>
            <person name="Burke J.M."/>
            <person name="Salse J."/>
            <person name="Munos S."/>
            <person name="Vincourt P."/>
            <person name="Rieseberg L.H."/>
            <person name="Langlade N.B."/>
        </authorList>
    </citation>
    <scope>NUCLEOTIDE SEQUENCE</scope>
    <source>
        <tissue evidence="2">Leaves</tissue>
    </source>
</reference>
<dbReference type="EMBL" id="MNCJ02000316">
    <property type="protein sequence ID" value="KAF5821850.1"/>
    <property type="molecule type" value="Genomic_DNA"/>
</dbReference>